<dbReference type="SUPFAM" id="SSF51445">
    <property type="entry name" value="(Trans)glycosidases"/>
    <property type="match status" value="1"/>
</dbReference>
<evidence type="ECO:0000256" key="1">
    <source>
        <dbReference type="ARBA" id="ARBA00022801"/>
    </source>
</evidence>
<dbReference type="Pfam" id="PF00150">
    <property type="entry name" value="Cellulase"/>
    <property type="match status" value="1"/>
</dbReference>
<dbReference type="InterPro" id="IPR001547">
    <property type="entry name" value="Glyco_hydro_5"/>
</dbReference>
<feature type="chain" id="PRO_5047199145" description="Glycoside hydrolase family 5 domain-containing protein" evidence="5">
    <location>
        <begin position="21"/>
        <end position="390"/>
    </location>
</feature>
<evidence type="ECO:0000259" key="6">
    <source>
        <dbReference type="Pfam" id="PF00150"/>
    </source>
</evidence>
<comment type="similarity">
    <text evidence="3">Belongs to the glycosyl hydrolase 5 (cellulase A) family.</text>
</comment>
<feature type="region of interest" description="Disordered" evidence="4">
    <location>
        <begin position="21"/>
        <end position="40"/>
    </location>
</feature>
<keyword evidence="1 3" id="KW-0378">Hydrolase</keyword>
<dbReference type="Proteomes" id="UP000837803">
    <property type="component" value="Unassembled WGS sequence"/>
</dbReference>
<organism evidence="7 8">
    <name type="scientific">Neolewinella maritima</name>
    <dbReference type="NCBI Taxonomy" id="1383882"/>
    <lineage>
        <taxon>Bacteria</taxon>
        <taxon>Pseudomonadati</taxon>
        <taxon>Bacteroidota</taxon>
        <taxon>Saprospiria</taxon>
        <taxon>Saprospirales</taxon>
        <taxon>Lewinellaceae</taxon>
        <taxon>Neolewinella</taxon>
    </lineage>
</organism>
<keyword evidence="5" id="KW-0732">Signal</keyword>
<proteinExistence type="inferred from homology"/>
<dbReference type="Gene3D" id="3.20.20.80">
    <property type="entry name" value="Glycosidases"/>
    <property type="match status" value="1"/>
</dbReference>
<keyword evidence="2 3" id="KW-0326">Glycosidase</keyword>
<keyword evidence="8" id="KW-1185">Reference proteome</keyword>
<sequence length="390" mass="44159">MKLLSLLPLLVLLSCGGPPASTTDNTADVPTPSGMDTSTVAGRWSSEKASAYYAARPWVVGANYNNRGAINQLEMFQAETFNPDQIDQELGWAAAIGMNSMRVYLHNLLWEQDSTAFLDRLEQYLSIADRHGISTTFVLFDSVWNPESELGTQPDPTPHTHNSGWVQSPPERQLTGDRSHFPQFKAYVQGMLRHFDGDERVYMYDLYNEPDNHNFGKFPKEQVDSKPARVFALLRATFEWAREVDPSQPLTAGVWWQSIADPGDMTAFNAFQLNNSDIISFHSYGDPESLQALWLDHLARYDRPLVCTEYMARTNGSTFAGYLPVFKEQRIGAYNWGLVSGKSQTIYPWASWDSTFTAEPDLWFHDVFRPDGTPYDTAETKLIRRLTAAR</sequence>
<evidence type="ECO:0000313" key="7">
    <source>
        <dbReference type="EMBL" id="CAH1002161.1"/>
    </source>
</evidence>
<evidence type="ECO:0000256" key="4">
    <source>
        <dbReference type="SAM" id="MobiDB-lite"/>
    </source>
</evidence>
<name>A0ABN8F5G7_9BACT</name>
<feature type="region of interest" description="Disordered" evidence="4">
    <location>
        <begin position="149"/>
        <end position="172"/>
    </location>
</feature>
<reference evidence="7" key="1">
    <citation type="submission" date="2021-12" db="EMBL/GenBank/DDBJ databases">
        <authorList>
            <person name="Rodrigo-Torres L."/>
            <person name="Arahal R. D."/>
            <person name="Lucena T."/>
        </authorList>
    </citation>
    <scope>NUCLEOTIDE SEQUENCE</scope>
    <source>
        <strain evidence="7">CECT 8419</strain>
    </source>
</reference>
<dbReference type="InterPro" id="IPR017853">
    <property type="entry name" value="GH"/>
</dbReference>
<evidence type="ECO:0000313" key="8">
    <source>
        <dbReference type="Proteomes" id="UP000837803"/>
    </source>
</evidence>
<protein>
    <recommendedName>
        <fullName evidence="6">Glycoside hydrolase family 5 domain-containing protein</fullName>
    </recommendedName>
</protein>
<evidence type="ECO:0000256" key="3">
    <source>
        <dbReference type="RuleBase" id="RU361153"/>
    </source>
</evidence>
<dbReference type="RefSeq" id="WP_238752018.1">
    <property type="nucleotide sequence ID" value="NZ_CAKLPZ010000004.1"/>
</dbReference>
<dbReference type="PROSITE" id="PS51257">
    <property type="entry name" value="PROKAR_LIPOPROTEIN"/>
    <property type="match status" value="1"/>
</dbReference>
<accession>A0ABN8F5G7</accession>
<comment type="caution">
    <text evidence="7">The sequence shown here is derived from an EMBL/GenBank/DDBJ whole genome shotgun (WGS) entry which is preliminary data.</text>
</comment>
<feature type="domain" description="Glycoside hydrolase family 5" evidence="6">
    <location>
        <begin position="161"/>
        <end position="288"/>
    </location>
</feature>
<gene>
    <name evidence="7" type="ORF">LEM8419_03078</name>
</gene>
<dbReference type="EMBL" id="CAKLPZ010000004">
    <property type="protein sequence ID" value="CAH1002161.1"/>
    <property type="molecule type" value="Genomic_DNA"/>
</dbReference>
<evidence type="ECO:0000256" key="5">
    <source>
        <dbReference type="SAM" id="SignalP"/>
    </source>
</evidence>
<evidence type="ECO:0000256" key="2">
    <source>
        <dbReference type="ARBA" id="ARBA00023295"/>
    </source>
</evidence>
<feature type="signal peptide" evidence="5">
    <location>
        <begin position="1"/>
        <end position="20"/>
    </location>
</feature>